<evidence type="ECO:0000313" key="3">
    <source>
        <dbReference type="Proteomes" id="UP000294257"/>
    </source>
</evidence>
<keyword evidence="1" id="KW-1133">Transmembrane helix</keyword>
<organism evidence="2 3">
    <name type="scientific">Herbihabitans rhizosphaerae</name>
    <dbReference type="NCBI Taxonomy" id="1872711"/>
    <lineage>
        <taxon>Bacteria</taxon>
        <taxon>Bacillati</taxon>
        <taxon>Actinomycetota</taxon>
        <taxon>Actinomycetes</taxon>
        <taxon>Pseudonocardiales</taxon>
        <taxon>Pseudonocardiaceae</taxon>
        <taxon>Herbihabitans</taxon>
    </lineage>
</organism>
<protein>
    <submittedName>
        <fullName evidence="2">Phage-related protein</fullName>
    </submittedName>
</protein>
<dbReference type="OrthoDB" id="3404808at2"/>
<comment type="caution">
    <text evidence="2">The sequence shown here is derived from an EMBL/GenBank/DDBJ whole genome shotgun (WGS) entry which is preliminary data.</text>
</comment>
<name>A0A4V2ESY1_9PSEU</name>
<reference evidence="2 3" key="1">
    <citation type="submission" date="2019-02" db="EMBL/GenBank/DDBJ databases">
        <title>Genomic Encyclopedia of Type Strains, Phase IV (KMG-IV): sequencing the most valuable type-strain genomes for metagenomic binning, comparative biology and taxonomic classification.</title>
        <authorList>
            <person name="Goeker M."/>
        </authorList>
    </citation>
    <scope>NUCLEOTIDE SEQUENCE [LARGE SCALE GENOMIC DNA]</scope>
    <source>
        <strain evidence="2 3">DSM 101727</strain>
    </source>
</reference>
<evidence type="ECO:0000313" key="2">
    <source>
        <dbReference type="EMBL" id="RZS39153.1"/>
    </source>
</evidence>
<dbReference type="AlphaFoldDB" id="A0A4V2ESY1"/>
<feature type="transmembrane region" description="Helical" evidence="1">
    <location>
        <begin position="122"/>
        <end position="145"/>
    </location>
</feature>
<proteinExistence type="predicted"/>
<dbReference type="EMBL" id="SGWQ01000004">
    <property type="protein sequence ID" value="RZS39153.1"/>
    <property type="molecule type" value="Genomic_DNA"/>
</dbReference>
<gene>
    <name evidence="2" type="ORF">EV193_104369</name>
</gene>
<dbReference type="Proteomes" id="UP000294257">
    <property type="component" value="Unassembled WGS sequence"/>
</dbReference>
<dbReference type="RefSeq" id="WP_130344722.1">
    <property type="nucleotide sequence ID" value="NZ_SGWQ01000004.1"/>
</dbReference>
<keyword evidence="1" id="KW-0472">Membrane</keyword>
<sequence length="1025" mass="106115">MPDSTGKVVARAAVRVLPDTKQFAPALDKYLRKIEARTRLNIKTVADTTGLGREVNTAIRAIEQRSAEVKTTANTIPASAEVEAWRKRVERTEAKIRVAVDKTALAALNGIGKSATFSVKTVGVAAAIASVAGLVAIAGQAAVAVGQMSGALGLIPAIGAVVGSALATLIVGFEGFGAALSSMSDPAAFAEALKNLAPSAREAAIAFRDLKPAFHQLRLDVQQELFRGLGQEIRAVGKDYAPILSRGLQGIAKEANLGAKEFSAFLKQAQTKADFGVLFENAKQSVRELALAIRPLFEAFRDIGTVGSEFLPGLSSGLREGAERFRDFIAEARKTGKLREWISNGLSAIGDFFQVLKNLGSIIGSLFKAANVEGVSLLSVLKNGTKAVADFLKSADGVRMLRQVFGGLGDILEGMTPLFMELGRVFKDVIAPLIQRLGPQIGDVFASLAPAVEPFAKIIEALAPVLVTVADVVARVLVKALQALQPAIEKAAPAFERLARAIGDALIKIIEKVDWQKLADGFVRLVDAALPMIELFANLASHVIPLLVSALSGIGPGLVIAGAAVLAFRKLLSPLATLITGSVTSALVGLPRTVDSSMGKVEKTAAARMKGLGKVLIGGLAAASLDWDYQWDQNKNAVENFGSFVSNSVENLWYGITGIFGNERPTYQLIEATDRMHAAATKGAANIMGAFVPVPLGIAGAFAAAEPVLQGAGADAARNVGAGILAGTPSVVAEAGKLPAGITGSLTAASSLFGAAGVGVVASVGAGILANSGAVTGATDSVKDSSLDIWASSNPDHFSSGWENVGQVGIGIIGNSSSVFGATDSVTRGTVGRWLDTRPAMNNAGRSVVGEVGAGILSSAHEPWSSTDSVGRGILSRITDIRDDMERAGSSVIAGVTAGIQSGAGGAFGAAGQVATGIIAKFKGLMGIKSPSKVFRKLGVWTMQGYTQGIEHESPRVLSALSTVADDATSHFRQVSAAFDTDDGMATSGGIALTQNIYPQPEQSEISIAVQASRQLGRKLRTMMG</sequence>
<feature type="transmembrane region" description="Helical" evidence="1">
    <location>
        <begin position="151"/>
        <end position="173"/>
    </location>
</feature>
<feature type="transmembrane region" description="Helical" evidence="1">
    <location>
        <begin position="543"/>
        <end position="565"/>
    </location>
</feature>
<evidence type="ECO:0000256" key="1">
    <source>
        <dbReference type="SAM" id="Phobius"/>
    </source>
</evidence>
<keyword evidence="1" id="KW-0812">Transmembrane</keyword>
<accession>A0A4V2ESY1</accession>
<keyword evidence="3" id="KW-1185">Reference proteome</keyword>